<dbReference type="EC" id="2.3.1.181" evidence="5 6"/>
<dbReference type="PROSITE" id="PS51733">
    <property type="entry name" value="BPL_LPL_CATALYTIC"/>
    <property type="match status" value="1"/>
</dbReference>
<dbReference type="SUPFAM" id="SSF55681">
    <property type="entry name" value="Class II aaRS and biotin synthetases"/>
    <property type="match status" value="1"/>
</dbReference>
<evidence type="ECO:0000256" key="5">
    <source>
        <dbReference type="HAMAP-Rule" id="MF_00013"/>
    </source>
</evidence>
<accession>A0A7C4CAZ8</accession>
<dbReference type="GO" id="GO:0033819">
    <property type="term" value="F:lipoyl(octanoyl) transferase activity"/>
    <property type="evidence" value="ECO:0007669"/>
    <property type="project" value="UniProtKB-EC"/>
</dbReference>
<sequence>MTRPGLVVELGVVEYGRALEFQQQVWRLRVDGAIADTLILLEHHPVITLGRSADPANVLISESELARRGIAVFRIERGGDVTFHGPGQLVGYPVFKLSQGLVGVRRFVERMQSALVRALAGFGVRAGARPGLTGVWVGERKIASIGIAVKERVTRHGFALNVTTDLGQFGLINPCGLAGVRMTSLVVEAGGVETARVRSAVEAGFAAEFGLEFQRNLPRSLTELTKGLSS</sequence>
<feature type="binding site" evidence="5 8">
    <location>
        <begin position="144"/>
        <end position="146"/>
    </location>
    <ligand>
        <name>substrate</name>
    </ligand>
</feature>
<feature type="binding site" evidence="5 8">
    <location>
        <begin position="77"/>
        <end position="84"/>
    </location>
    <ligand>
        <name>substrate</name>
    </ligand>
</feature>
<evidence type="ECO:0000256" key="4">
    <source>
        <dbReference type="ARBA" id="ARBA00024732"/>
    </source>
</evidence>
<protein>
    <recommendedName>
        <fullName evidence="5 6">Octanoyltransferase</fullName>
        <ecNumber evidence="5 6">2.3.1.181</ecNumber>
    </recommendedName>
    <alternativeName>
        <fullName evidence="5">Lipoate-protein ligase B</fullName>
    </alternativeName>
    <alternativeName>
        <fullName evidence="5">Lipoyl/octanoyl transferase</fullName>
    </alternativeName>
    <alternativeName>
        <fullName evidence="5">Octanoyl-[acyl-carrier-protein]-protein N-octanoyltransferase</fullName>
    </alternativeName>
</protein>
<dbReference type="PANTHER" id="PTHR10993">
    <property type="entry name" value="OCTANOYLTRANSFERASE"/>
    <property type="match status" value="1"/>
</dbReference>
<dbReference type="GO" id="GO:0005737">
    <property type="term" value="C:cytoplasm"/>
    <property type="evidence" value="ECO:0007669"/>
    <property type="project" value="UniProtKB-SubCell"/>
</dbReference>
<dbReference type="HAMAP" id="MF_00013">
    <property type="entry name" value="LipB"/>
    <property type="match status" value="1"/>
</dbReference>
<comment type="miscellaneous">
    <text evidence="5">In the reaction, the free carboxyl group of octanoic acid is attached via an amide linkage to the epsilon-amino group of a specific lysine residue of lipoyl domains of lipoate-dependent enzymes.</text>
</comment>
<dbReference type="InterPro" id="IPR020605">
    <property type="entry name" value="Octanoyltransferase_CS"/>
</dbReference>
<evidence type="ECO:0000313" key="11">
    <source>
        <dbReference type="EMBL" id="HGK28232.1"/>
    </source>
</evidence>
<dbReference type="PIRSF" id="PIRSF016262">
    <property type="entry name" value="LPLase"/>
    <property type="match status" value="1"/>
</dbReference>
<comment type="pathway">
    <text evidence="1 5 6">Protein modification; protein lipoylation via endogenous pathway; protein N(6)-(lipoyl)lysine from octanoyl-[acyl-carrier-protein]: step 1/2.</text>
</comment>
<dbReference type="Gene3D" id="3.30.930.10">
    <property type="entry name" value="Bira Bifunctional Protein, Domain 2"/>
    <property type="match status" value="1"/>
</dbReference>
<dbReference type="NCBIfam" id="NF010925">
    <property type="entry name" value="PRK14345.1"/>
    <property type="match status" value="1"/>
</dbReference>
<feature type="active site" description="Acyl-thioester intermediate" evidence="5 7">
    <location>
        <position position="175"/>
    </location>
</feature>
<evidence type="ECO:0000256" key="3">
    <source>
        <dbReference type="ARBA" id="ARBA00023315"/>
    </source>
</evidence>
<keyword evidence="5" id="KW-0963">Cytoplasm</keyword>
<dbReference type="GO" id="GO:0009249">
    <property type="term" value="P:protein lipoylation"/>
    <property type="evidence" value="ECO:0007669"/>
    <property type="project" value="InterPro"/>
</dbReference>
<dbReference type="CDD" id="cd16444">
    <property type="entry name" value="LipB"/>
    <property type="match status" value="1"/>
</dbReference>
<dbReference type="Pfam" id="PF21948">
    <property type="entry name" value="LplA-B_cat"/>
    <property type="match status" value="1"/>
</dbReference>
<evidence type="ECO:0000256" key="2">
    <source>
        <dbReference type="ARBA" id="ARBA00022679"/>
    </source>
</evidence>
<evidence type="ECO:0000256" key="1">
    <source>
        <dbReference type="ARBA" id="ARBA00004821"/>
    </source>
</evidence>
<feature type="domain" description="BPL/LPL catalytic" evidence="10">
    <location>
        <begin position="32"/>
        <end position="213"/>
    </location>
</feature>
<organism evidence="11">
    <name type="scientific">candidate division WOR-3 bacterium</name>
    <dbReference type="NCBI Taxonomy" id="2052148"/>
    <lineage>
        <taxon>Bacteria</taxon>
        <taxon>Bacteria division WOR-3</taxon>
    </lineage>
</organism>
<evidence type="ECO:0000256" key="6">
    <source>
        <dbReference type="PIRNR" id="PIRNR016262"/>
    </source>
</evidence>
<evidence type="ECO:0000256" key="8">
    <source>
        <dbReference type="PIRSR" id="PIRSR016262-2"/>
    </source>
</evidence>
<dbReference type="InterPro" id="IPR045864">
    <property type="entry name" value="aa-tRNA-synth_II/BPL/LPL"/>
</dbReference>
<gene>
    <name evidence="5 11" type="primary">lipB</name>
    <name evidence="11" type="ORF">ENS41_04680</name>
</gene>
<comment type="subcellular location">
    <subcellularLocation>
        <location evidence="5">Cytoplasm</location>
    </subcellularLocation>
</comment>
<name>A0A7C4CAZ8_UNCW3</name>
<dbReference type="NCBIfam" id="TIGR00214">
    <property type="entry name" value="lipB"/>
    <property type="match status" value="1"/>
</dbReference>
<feature type="binding site" evidence="5 8">
    <location>
        <begin position="157"/>
        <end position="159"/>
    </location>
    <ligand>
        <name>substrate</name>
    </ligand>
</feature>
<dbReference type="EMBL" id="DSUT01000095">
    <property type="protein sequence ID" value="HGK28232.1"/>
    <property type="molecule type" value="Genomic_DNA"/>
</dbReference>
<proteinExistence type="inferred from homology"/>
<comment type="similarity">
    <text evidence="5 6">Belongs to the LipB family.</text>
</comment>
<comment type="caution">
    <text evidence="11">The sequence shown here is derived from an EMBL/GenBank/DDBJ whole genome shotgun (WGS) entry which is preliminary data.</text>
</comment>
<evidence type="ECO:0000256" key="7">
    <source>
        <dbReference type="PIRSR" id="PIRSR016262-1"/>
    </source>
</evidence>
<feature type="site" description="Lowers pKa of active site Cys" evidence="5 9">
    <location>
        <position position="141"/>
    </location>
</feature>
<dbReference type="UniPathway" id="UPA00538">
    <property type="reaction ID" value="UER00592"/>
</dbReference>
<evidence type="ECO:0000259" key="10">
    <source>
        <dbReference type="PROSITE" id="PS51733"/>
    </source>
</evidence>
<dbReference type="PROSITE" id="PS01313">
    <property type="entry name" value="LIPB"/>
    <property type="match status" value="1"/>
</dbReference>
<dbReference type="InterPro" id="IPR000544">
    <property type="entry name" value="Octanoyltransferase"/>
</dbReference>
<dbReference type="InterPro" id="IPR004143">
    <property type="entry name" value="BPL_LPL_catalytic"/>
</dbReference>
<comment type="function">
    <text evidence="4 5 6">Catalyzes the transfer of endogenously produced octanoic acid from octanoyl-acyl-carrier-protein onto the lipoyl domains of lipoate-dependent enzymes. Lipoyl-ACP can also act as a substrate although octanoyl-ACP is likely to be the physiological substrate.</text>
</comment>
<evidence type="ECO:0000256" key="9">
    <source>
        <dbReference type="PIRSR" id="PIRSR016262-3"/>
    </source>
</evidence>
<comment type="catalytic activity">
    <reaction evidence="5 6">
        <text>octanoyl-[ACP] + L-lysyl-[protein] = N(6)-octanoyl-L-lysyl-[protein] + holo-[ACP] + H(+)</text>
        <dbReference type="Rhea" id="RHEA:17665"/>
        <dbReference type="Rhea" id="RHEA-COMP:9636"/>
        <dbReference type="Rhea" id="RHEA-COMP:9685"/>
        <dbReference type="Rhea" id="RHEA-COMP:9752"/>
        <dbReference type="Rhea" id="RHEA-COMP:9928"/>
        <dbReference type="ChEBI" id="CHEBI:15378"/>
        <dbReference type="ChEBI" id="CHEBI:29969"/>
        <dbReference type="ChEBI" id="CHEBI:64479"/>
        <dbReference type="ChEBI" id="CHEBI:78463"/>
        <dbReference type="ChEBI" id="CHEBI:78809"/>
        <dbReference type="EC" id="2.3.1.181"/>
    </reaction>
</comment>
<dbReference type="AlphaFoldDB" id="A0A7C4CAZ8"/>
<dbReference type="PANTHER" id="PTHR10993:SF7">
    <property type="entry name" value="LIPOYLTRANSFERASE 2, MITOCHONDRIAL-RELATED"/>
    <property type="match status" value="1"/>
</dbReference>
<reference evidence="11" key="1">
    <citation type="journal article" date="2020" name="mSystems">
        <title>Genome- and Community-Level Interaction Insights into Carbon Utilization and Element Cycling Functions of Hydrothermarchaeota in Hydrothermal Sediment.</title>
        <authorList>
            <person name="Zhou Z."/>
            <person name="Liu Y."/>
            <person name="Xu W."/>
            <person name="Pan J."/>
            <person name="Luo Z.H."/>
            <person name="Li M."/>
        </authorList>
    </citation>
    <scope>NUCLEOTIDE SEQUENCE [LARGE SCALE GENOMIC DNA]</scope>
    <source>
        <strain evidence="11">SpSt-488</strain>
    </source>
</reference>
<keyword evidence="3 5" id="KW-0012">Acyltransferase</keyword>
<keyword evidence="2 5" id="KW-0808">Transferase</keyword>